<feature type="region of interest" description="Disordered" evidence="2">
    <location>
        <begin position="1"/>
        <end position="20"/>
    </location>
</feature>
<evidence type="ECO:0000313" key="3">
    <source>
        <dbReference type="EMBL" id="CAG5132658.1"/>
    </source>
</evidence>
<evidence type="ECO:0000313" key="4">
    <source>
        <dbReference type="Proteomes" id="UP000678393"/>
    </source>
</evidence>
<feature type="binding site" evidence="1">
    <location>
        <position position="79"/>
    </location>
    <ligand>
        <name>Zn(2+)</name>
        <dbReference type="ChEBI" id="CHEBI:29105"/>
    </ligand>
</feature>
<proteinExistence type="predicted"/>
<dbReference type="EMBL" id="CAJHNH020005556">
    <property type="protein sequence ID" value="CAG5132658.1"/>
    <property type="molecule type" value="Genomic_DNA"/>
</dbReference>
<dbReference type="OrthoDB" id="8170117at2759"/>
<dbReference type="PANTHER" id="PTHR22599">
    <property type="entry name" value="MPS ONE BINDER KINASE ACTIVATOR-LIKE MOB"/>
    <property type="match status" value="1"/>
</dbReference>
<feature type="non-terminal residue" evidence="3">
    <location>
        <position position="344"/>
    </location>
</feature>
<dbReference type="SMART" id="SM01388">
    <property type="entry name" value="Mob1_phocein"/>
    <property type="match status" value="1"/>
</dbReference>
<dbReference type="Proteomes" id="UP000678393">
    <property type="component" value="Unassembled WGS sequence"/>
</dbReference>
<feature type="compositionally biased region" description="Basic and acidic residues" evidence="2">
    <location>
        <begin position="234"/>
        <end position="247"/>
    </location>
</feature>
<evidence type="ECO:0000256" key="2">
    <source>
        <dbReference type="SAM" id="MobiDB-lite"/>
    </source>
</evidence>
<feature type="region of interest" description="Disordered" evidence="2">
    <location>
        <begin position="288"/>
        <end position="344"/>
    </location>
</feature>
<dbReference type="InterPro" id="IPR005301">
    <property type="entry name" value="MOB_kinase_act_fam"/>
</dbReference>
<accession>A0A8S3ZWX0</accession>
<dbReference type="Gene3D" id="1.20.140.30">
    <property type="entry name" value="MOB kinase activator"/>
    <property type="match status" value="1"/>
</dbReference>
<reference evidence="3" key="1">
    <citation type="submission" date="2021-04" db="EMBL/GenBank/DDBJ databases">
        <authorList>
            <consortium name="Molecular Ecology Group"/>
        </authorList>
    </citation>
    <scope>NUCLEOTIDE SEQUENCE</scope>
</reference>
<feature type="binding site" evidence="1">
    <location>
        <position position="74"/>
    </location>
    <ligand>
        <name>Zn(2+)</name>
        <dbReference type="ChEBI" id="CHEBI:29105"/>
    </ligand>
</feature>
<name>A0A8S3ZWX0_9EUPU</name>
<feature type="binding site" evidence="1">
    <location>
        <position position="154"/>
    </location>
    <ligand>
        <name>Zn(2+)</name>
        <dbReference type="ChEBI" id="CHEBI:29105"/>
    </ligand>
</feature>
<sequence>KGRRKDKDANTTVSTEEQKEYLEDPNIKDRISDADLFRLVALPPMLDLNEWLATHTIAFFNHVNLLYGVVSEYCTADVCSAMTGPDNVQYFWYDDKGKKTKHTAPQYIDYVMTHIQKVINDEAVFPTKFGHPFPPDLESIVKRIHRYLFHVLAHIYHAHYKLLRQLGLHAHLNTVFTHFMVFTSKFDLVQDKESDILLQLFSLLLKNLADPNQNPTLREGLGIGDGVLGPPYDKPSDSSKQADEKATSEPPATTSSQRLSNGGGNLNLSLCDTVSKDSCRSSKDALMEYNGLDNQPPTSTSPVHSPSSSQRSFDGKDMDGNTLMDTDHPQSPSDWLSNLQVSAT</sequence>
<protein>
    <submittedName>
        <fullName evidence="3">Uncharacterized protein</fullName>
    </submittedName>
</protein>
<keyword evidence="1" id="KW-0479">Metal-binding</keyword>
<keyword evidence="4" id="KW-1185">Reference proteome</keyword>
<organism evidence="3 4">
    <name type="scientific">Candidula unifasciata</name>
    <dbReference type="NCBI Taxonomy" id="100452"/>
    <lineage>
        <taxon>Eukaryota</taxon>
        <taxon>Metazoa</taxon>
        <taxon>Spiralia</taxon>
        <taxon>Lophotrochozoa</taxon>
        <taxon>Mollusca</taxon>
        <taxon>Gastropoda</taxon>
        <taxon>Heterobranchia</taxon>
        <taxon>Euthyneura</taxon>
        <taxon>Panpulmonata</taxon>
        <taxon>Eupulmonata</taxon>
        <taxon>Stylommatophora</taxon>
        <taxon>Helicina</taxon>
        <taxon>Helicoidea</taxon>
        <taxon>Geomitridae</taxon>
        <taxon>Candidula</taxon>
    </lineage>
</organism>
<dbReference type="InterPro" id="IPR036703">
    <property type="entry name" value="MOB_kinase_act_sf"/>
</dbReference>
<feature type="compositionally biased region" description="Polar residues" evidence="2">
    <location>
        <begin position="329"/>
        <end position="344"/>
    </location>
</feature>
<evidence type="ECO:0000256" key="1">
    <source>
        <dbReference type="PIRSR" id="PIRSR605301-1"/>
    </source>
</evidence>
<feature type="compositionally biased region" description="Low complexity" evidence="2">
    <location>
        <begin position="296"/>
        <end position="309"/>
    </location>
</feature>
<feature type="binding site" evidence="1">
    <location>
        <position position="159"/>
    </location>
    <ligand>
        <name>Zn(2+)</name>
        <dbReference type="ChEBI" id="CHEBI:29105"/>
    </ligand>
</feature>
<dbReference type="Pfam" id="PF03637">
    <property type="entry name" value="Mob1_phocein"/>
    <property type="match status" value="1"/>
</dbReference>
<keyword evidence="1" id="KW-0862">Zinc</keyword>
<gene>
    <name evidence="3" type="ORF">CUNI_LOCUS18216</name>
</gene>
<feature type="region of interest" description="Disordered" evidence="2">
    <location>
        <begin position="216"/>
        <end position="266"/>
    </location>
</feature>
<dbReference type="SUPFAM" id="SSF101152">
    <property type="entry name" value="Mob1/phocein"/>
    <property type="match status" value="1"/>
</dbReference>
<dbReference type="AlphaFoldDB" id="A0A8S3ZWX0"/>
<comment type="caution">
    <text evidence="3">The sequence shown here is derived from an EMBL/GenBank/DDBJ whole genome shotgun (WGS) entry which is preliminary data.</text>
</comment>